<dbReference type="KEGG" id="scac:106094744"/>
<reference evidence="2" key="1">
    <citation type="submission" date="2020-05" db="UniProtKB">
        <authorList>
            <consortium name="EnsemblMetazoa"/>
        </authorList>
    </citation>
    <scope>IDENTIFICATION</scope>
    <source>
        <strain evidence="2">USDA</strain>
    </source>
</reference>
<dbReference type="InterPro" id="IPR004119">
    <property type="entry name" value="EcKL"/>
</dbReference>
<organism evidence="2 3">
    <name type="scientific">Stomoxys calcitrans</name>
    <name type="common">Stable fly</name>
    <name type="synonym">Conops calcitrans</name>
    <dbReference type="NCBI Taxonomy" id="35570"/>
    <lineage>
        <taxon>Eukaryota</taxon>
        <taxon>Metazoa</taxon>
        <taxon>Ecdysozoa</taxon>
        <taxon>Arthropoda</taxon>
        <taxon>Hexapoda</taxon>
        <taxon>Insecta</taxon>
        <taxon>Pterygota</taxon>
        <taxon>Neoptera</taxon>
        <taxon>Endopterygota</taxon>
        <taxon>Diptera</taxon>
        <taxon>Brachycera</taxon>
        <taxon>Muscomorpha</taxon>
        <taxon>Muscoidea</taxon>
        <taxon>Muscidae</taxon>
        <taxon>Stomoxys</taxon>
    </lineage>
</organism>
<dbReference type="Pfam" id="PF02958">
    <property type="entry name" value="EcKL"/>
    <property type="match status" value="1"/>
</dbReference>
<keyword evidence="3" id="KW-1185">Reference proteome</keyword>
<dbReference type="AlphaFoldDB" id="A0A1I8P916"/>
<dbReference type="PANTHER" id="PTHR11012">
    <property type="entry name" value="PROTEIN KINASE-LIKE DOMAIN-CONTAINING"/>
    <property type="match status" value="1"/>
</dbReference>
<dbReference type="InterPro" id="IPR011009">
    <property type="entry name" value="Kinase-like_dom_sf"/>
</dbReference>
<proteinExistence type="predicted"/>
<dbReference type="VEuPathDB" id="VectorBase:SCAU005949"/>
<dbReference type="STRING" id="35570.A0A1I8P916"/>
<dbReference type="SMART" id="SM00587">
    <property type="entry name" value="CHK"/>
    <property type="match status" value="1"/>
</dbReference>
<dbReference type="PANTHER" id="PTHR11012:SF6">
    <property type="entry name" value="CHK DOMAIN OV1-RELATED"/>
    <property type="match status" value="1"/>
</dbReference>
<name>A0A1I8P916_STOCA</name>
<feature type="domain" description="CHK kinase-like" evidence="1">
    <location>
        <begin position="139"/>
        <end position="329"/>
    </location>
</feature>
<dbReference type="SUPFAM" id="SSF56112">
    <property type="entry name" value="Protein kinase-like (PK-like)"/>
    <property type="match status" value="1"/>
</dbReference>
<gene>
    <name evidence="2" type="primary">106094744</name>
</gene>
<dbReference type="InterPro" id="IPR015897">
    <property type="entry name" value="CHK_kinase-like"/>
</dbReference>
<dbReference type="OrthoDB" id="191037at2759"/>
<dbReference type="EnsemblMetazoa" id="SCAU005949-RA">
    <property type="protein sequence ID" value="SCAU005949-PA"/>
    <property type="gene ID" value="SCAU005949"/>
</dbReference>
<protein>
    <recommendedName>
        <fullName evidence="1">CHK kinase-like domain-containing protein</fullName>
    </recommendedName>
</protein>
<evidence type="ECO:0000313" key="3">
    <source>
        <dbReference type="Proteomes" id="UP000095300"/>
    </source>
</evidence>
<accession>A0A1I8P916</accession>
<sequence>MVTSTNSHKIGEGLPEWLNNVTLEKAIAQQVGDFKRISNVTTENAAKPGENFTSLIMHVTAEAEMPDGTTKTATFILKAHHVNAFMANILERLRLFAREEEIYQKILPKFEHLYSEVGKTVQFAPKAFVFDRDMGVDYVLLENLKMKQYKHAHRLDGLDMDHMKEVLKKIAEFHAASACYVEHYGMFGEDFTVGLFNEKNKTLLKEFNASGAFLSQLKKWKNGQQYYDKLADSDEFLVDRLLEDQRVNSRQFNVLNHSDLWTNNIMFQYDAFGKIKNTLLVDFQMSKYGSPAYDLYYLILSSAKKDIKLAKFDYMIRFYYDNLIENLKLLQYHRPLPKLHSIHATLFRNGLAAYMVVSKVLPLAMLDKTDDVKLENYTADESKLKSDMFGNQKYCAAMTELLPWLDNRGLLDWK</sequence>
<evidence type="ECO:0000259" key="1">
    <source>
        <dbReference type="SMART" id="SM00587"/>
    </source>
</evidence>
<dbReference type="Proteomes" id="UP000095300">
    <property type="component" value="Unassembled WGS sequence"/>
</dbReference>
<evidence type="ECO:0000313" key="2">
    <source>
        <dbReference type="EnsemblMetazoa" id="SCAU005949-PA"/>
    </source>
</evidence>
<dbReference type="Gene3D" id="3.90.1200.10">
    <property type="match status" value="1"/>
</dbReference>